<feature type="compositionally biased region" description="Basic residues" evidence="12">
    <location>
        <begin position="93"/>
        <end position="114"/>
    </location>
</feature>
<keyword evidence="6" id="KW-0479">Metal-binding</keyword>
<comment type="similarity">
    <text evidence="3">Belongs to the SINA (Seven in absentia) family.</text>
</comment>
<protein>
    <recommendedName>
        <fullName evidence="4">RING-type E3 ubiquitin transferase</fullName>
        <ecNumber evidence="4">2.3.2.27</ecNumber>
    </recommendedName>
</protein>
<dbReference type="InterPro" id="IPR044286">
    <property type="entry name" value="SINL_plant"/>
</dbReference>
<evidence type="ECO:0000259" key="13">
    <source>
        <dbReference type="PROSITE" id="PS51081"/>
    </source>
</evidence>
<evidence type="ECO:0000256" key="2">
    <source>
        <dbReference type="ARBA" id="ARBA00004906"/>
    </source>
</evidence>
<dbReference type="UniPathway" id="UPA00143"/>
<dbReference type="AlphaFoldDB" id="A0A835F0Q0"/>
<dbReference type="SUPFAM" id="SSF49599">
    <property type="entry name" value="TRAF domain-like"/>
    <property type="match status" value="1"/>
</dbReference>
<dbReference type="GO" id="GO:0008270">
    <property type="term" value="F:zinc ion binding"/>
    <property type="evidence" value="ECO:0007669"/>
    <property type="project" value="UniProtKB-KW"/>
</dbReference>
<dbReference type="EC" id="2.3.2.27" evidence="4"/>
<evidence type="ECO:0000256" key="4">
    <source>
        <dbReference type="ARBA" id="ARBA00012483"/>
    </source>
</evidence>
<evidence type="ECO:0000256" key="9">
    <source>
        <dbReference type="ARBA" id="ARBA00022833"/>
    </source>
</evidence>
<keyword evidence="7 11" id="KW-0863">Zinc-finger</keyword>
<feature type="compositionally biased region" description="Basic residues" evidence="12">
    <location>
        <begin position="130"/>
        <end position="148"/>
    </location>
</feature>
<feature type="region of interest" description="Disordered" evidence="12">
    <location>
        <begin position="1"/>
        <end position="173"/>
    </location>
</feature>
<comment type="pathway">
    <text evidence="2">Protein modification; protein ubiquitination.</text>
</comment>
<keyword evidence="5" id="KW-0808">Transferase</keyword>
<feature type="domain" description="SIAH-type" evidence="13">
    <location>
        <begin position="251"/>
        <end position="314"/>
    </location>
</feature>
<evidence type="ECO:0000256" key="6">
    <source>
        <dbReference type="ARBA" id="ARBA00022723"/>
    </source>
</evidence>
<dbReference type="Pfam" id="PF21361">
    <property type="entry name" value="Sina_ZnF"/>
    <property type="match status" value="1"/>
</dbReference>
<feature type="compositionally biased region" description="Basic and acidic residues" evidence="12">
    <location>
        <begin position="1"/>
        <end position="28"/>
    </location>
</feature>
<dbReference type="PANTHER" id="PTHR46632">
    <property type="entry name" value="E3 UBIQUITIN-PROTEIN LIGASE SINA-LIKE 4"/>
    <property type="match status" value="1"/>
</dbReference>
<evidence type="ECO:0000313" key="14">
    <source>
        <dbReference type="EMBL" id="KAF8724583.1"/>
    </source>
</evidence>
<feature type="compositionally biased region" description="Basic and acidic residues" evidence="12">
    <location>
        <begin position="149"/>
        <end position="169"/>
    </location>
</feature>
<dbReference type="PANTHER" id="PTHR46632:SF14">
    <property type="entry name" value="RING-TYPE E3 UBIQUITIN TRANSFERASE"/>
    <property type="match status" value="1"/>
</dbReference>
<dbReference type="InterPro" id="IPR049548">
    <property type="entry name" value="Sina-like_RING"/>
</dbReference>
<keyword evidence="8" id="KW-0833">Ubl conjugation pathway</keyword>
<keyword evidence="9" id="KW-0862">Zinc</keyword>
<gene>
    <name evidence="14" type="ORF">HU200_020848</name>
</gene>
<dbReference type="OrthoDB" id="4788989at2759"/>
<dbReference type="GO" id="GO:0016567">
    <property type="term" value="P:protein ubiquitination"/>
    <property type="evidence" value="ECO:0007669"/>
    <property type="project" value="UniProtKB-UniPathway"/>
</dbReference>
<evidence type="ECO:0000313" key="15">
    <source>
        <dbReference type="Proteomes" id="UP000636709"/>
    </source>
</evidence>
<comment type="catalytic activity">
    <reaction evidence="1">
        <text>S-ubiquitinyl-[E2 ubiquitin-conjugating enzyme]-L-cysteine + [acceptor protein]-L-lysine = [E2 ubiquitin-conjugating enzyme]-L-cysteine + N(6)-ubiquitinyl-[acceptor protein]-L-lysine.</text>
        <dbReference type="EC" id="2.3.2.27"/>
    </reaction>
</comment>
<dbReference type="PROSITE" id="PS51081">
    <property type="entry name" value="ZF_SIAH"/>
    <property type="match status" value="1"/>
</dbReference>
<evidence type="ECO:0000256" key="10">
    <source>
        <dbReference type="ARBA" id="ARBA00024004"/>
    </source>
</evidence>
<evidence type="ECO:0000256" key="1">
    <source>
        <dbReference type="ARBA" id="ARBA00000900"/>
    </source>
</evidence>
<evidence type="ECO:0000256" key="11">
    <source>
        <dbReference type="PROSITE-ProRule" id="PRU00455"/>
    </source>
</evidence>
<reference evidence="14" key="1">
    <citation type="submission" date="2020-07" db="EMBL/GenBank/DDBJ databases">
        <title>Genome sequence and genetic diversity analysis of an under-domesticated orphan crop, white fonio (Digitaria exilis).</title>
        <authorList>
            <person name="Bennetzen J.L."/>
            <person name="Chen S."/>
            <person name="Ma X."/>
            <person name="Wang X."/>
            <person name="Yssel A.E.J."/>
            <person name="Chaluvadi S.R."/>
            <person name="Johnson M."/>
            <person name="Gangashetty P."/>
            <person name="Hamidou F."/>
            <person name="Sanogo M.D."/>
            <person name="Zwaenepoel A."/>
            <person name="Wallace J."/>
            <person name="Van De Peer Y."/>
            <person name="Van Deynze A."/>
        </authorList>
    </citation>
    <scope>NUCLEOTIDE SEQUENCE</scope>
    <source>
        <tissue evidence="14">Leaves</tissue>
    </source>
</reference>
<evidence type="ECO:0000256" key="12">
    <source>
        <dbReference type="SAM" id="MobiDB-lite"/>
    </source>
</evidence>
<keyword evidence="15" id="KW-1185">Reference proteome</keyword>
<dbReference type="Proteomes" id="UP000636709">
    <property type="component" value="Unassembled WGS sequence"/>
</dbReference>
<evidence type="ECO:0000256" key="5">
    <source>
        <dbReference type="ARBA" id="ARBA00022679"/>
    </source>
</evidence>
<sequence>MSSGGENRRPVLSPRREAPAATEGADRRSHGKKARRERERDLRSPSYLALRNSWGFSDGQDGGRRRSPSPARRPARRSRYFDDMNRSPSRSPIPRRRRSRSNSPSPRRRRRRARSNSYLDDYEEPDRRSPSPRRRRVAPRSCRSRSRTRSQECEDRRCCPPANGERDMSPEDDDDYFNVRIDRPDHLFKCAMCNDLLSPPVYECVAGHVTCASCHDSANGGEVDQASANNNNGCGVATYGPSRAVAEWLRSVRFPCANSEYGCRAFLPWREMDTEHEPSCGYAPVFCPIRRCVDEGFHGGTPDDLERHLTERHGWEVVAFRYGEAFRVRVRAAHDGHHPAAVLLRAEDGHLFHLRAEGERRDGTALSMIRIRPDAGAAAEEEFTYEVTAAGPRHRVQMQATVWGTSLPNGMVDENPVRVTVPDDMIPLDGPDQGSVDVCVRQVAAPAPPAAAAQGTS</sequence>
<accession>A0A835F0Q0</accession>
<evidence type="ECO:0000256" key="7">
    <source>
        <dbReference type="ARBA" id="ARBA00022771"/>
    </source>
</evidence>
<dbReference type="Gene3D" id="3.30.40.10">
    <property type="entry name" value="Zinc/RING finger domain, C3HC4 (zinc finger)"/>
    <property type="match status" value="1"/>
</dbReference>
<comment type="function">
    <text evidence="10">E3 ubiquitin-protein ligase that mediates ubiquitination and subsequent proteasomal degradation of target proteins. E3 ubiquitin ligases accept ubiquitin from an E2 ubiquitin-conjugating enzyme in the form of a thioester and then directly transfers the ubiquitin to targeted substrates. It probably triggers the ubiquitin-mediated degradation of different substrates.</text>
</comment>
<dbReference type="EMBL" id="JACEFO010001661">
    <property type="protein sequence ID" value="KAF8724583.1"/>
    <property type="molecule type" value="Genomic_DNA"/>
</dbReference>
<dbReference type="InterPro" id="IPR013010">
    <property type="entry name" value="Znf_SIAH"/>
</dbReference>
<comment type="caution">
    <text evidence="14">The sequence shown here is derived from an EMBL/GenBank/DDBJ whole genome shotgun (WGS) entry which is preliminary data.</text>
</comment>
<dbReference type="InterPro" id="IPR013083">
    <property type="entry name" value="Znf_RING/FYVE/PHD"/>
</dbReference>
<dbReference type="GO" id="GO:0061630">
    <property type="term" value="F:ubiquitin protein ligase activity"/>
    <property type="evidence" value="ECO:0007669"/>
    <property type="project" value="UniProtKB-EC"/>
</dbReference>
<evidence type="ECO:0000256" key="8">
    <source>
        <dbReference type="ARBA" id="ARBA00022786"/>
    </source>
</evidence>
<dbReference type="Pfam" id="PF21362">
    <property type="entry name" value="Sina_RING"/>
    <property type="match status" value="1"/>
</dbReference>
<evidence type="ECO:0000256" key="3">
    <source>
        <dbReference type="ARBA" id="ARBA00009119"/>
    </source>
</evidence>
<proteinExistence type="inferred from homology"/>
<name>A0A835F0Q0_9POAL</name>
<organism evidence="14 15">
    <name type="scientific">Digitaria exilis</name>
    <dbReference type="NCBI Taxonomy" id="1010633"/>
    <lineage>
        <taxon>Eukaryota</taxon>
        <taxon>Viridiplantae</taxon>
        <taxon>Streptophyta</taxon>
        <taxon>Embryophyta</taxon>
        <taxon>Tracheophyta</taxon>
        <taxon>Spermatophyta</taxon>
        <taxon>Magnoliopsida</taxon>
        <taxon>Liliopsida</taxon>
        <taxon>Poales</taxon>
        <taxon>Poaceae</taxon>
        <taxon>PACMAD clade</taxon>
        <taxon>Panicoideae</taxon>
        <taxon>Panicodae</taxon>
        <taxon>Paniceae</taxon>
        <taxon>Anthephorinae</taxon>
        <taxon>Digitaria</taxon>
    </lineage>
</organism>